<evidence type="ECO:0000313" key="2">
    <source>
        <dbReference type="Proteomes" id="UP000267408"/>
    </source>
</evidence>
<name>A0A8G1URZ8_9ACTN</name>
<dbReference type="Proteomes" id="UP000267408">
    <property type="component" value="Unassembled WGS sequence"/>
</dbReference>
<organism evidence="1 2">
    <name type="scientific">Kitasatospora cineracea</name>
    <dbReference type="NCBI Taxonomy" id="88074"/>
    <lineage>
        <taxon>Bacteria</taxon>
        <taxon>Bacillati</taxon>
        <taxon>Actinomycetota</taxon>
        <taxon>Actinomycetes</taxon>
        <taxon>Kitasatosporales</taxon>
        <taxon>Streptomycetaceae</taxon>
        <taxon>Kitasatospora</taxon>
    </lineage>
</organism>
<protein>
    <recommendedName>
        <fullName evidence="3">SUKH superfamily protein</fullName>
    </recommendedName>
</protein>
<evidence type="ECO:0008006" key="3">
    <source>
        <dbReference type="Google" id="ProtNLM"/>
    </source>
</evidence>
<dbReference type="RefSeq" id="WP_244257035.1">
    <property type="nucleotide sequence ID" value="NZ_RJVJ01000001.1"/>
</dbReference>
<accession>A0A8G1URZ8</accession>
<gene>
    <name evidence="1" type="ORF">EDD39_5130</name>
</gene>
<sequence length="192" mass="21394">MSEYVDRVFDTINPGRPDRPAVIDWRPVEDLLGANLPEDFKRIIETYGPAMINEHLMLFHPGTELFNLKDHVSSRIEALKSTDWGDITFRGAAPVGGGPDGLIPVISTDRNESAFLVRAETGEGWNVVGFAFDGEFTEFRVGFSEWLYRYLLGEDVFGPGTGMPRRGAVKIQDLPKTRGEGIVERRGPARAK</sequence>
<dbReference type="EMBL" id="RJVJ01000001">
    <property type="protein sequence ID" value="ROR46839.1"/>
    <property type="molecule type" value="Genomic_DNA"/>
</dbReference>
<comment type="caution">
    <text evidence="1">The sequence shown here is derived from an EMBL/GenBank/DDBJ whole genome shotgun (WGS) entry which is preliminary data.</text>
</comment>
<reference evidence="1 2" key="1">
    <citation type="submission" date="2018-11" db="EMBL/GenBank/DDBJ databases">
        <title>Sequencing the genomes of 1000 actinobacteria strains.</title>
        <authorList>
            <person name="Klenk H.-P."/>
        </authorList>
    </citation>
    <scope>NUCLEOTIDE SEQUENCE [LARGE SCALE GENOMIC DNA]</scope>
    <source>
        <strain evidence="1 2">DSM 44780</strain>
    </source>
</reference>
<evidence type="ECO:0000313" key="1">
    <source>
        <dbReference type="EMBL" id="ROR46839.1"/>
    </source>
</evidence>
<dbReference type="SUPFAM" id="SSF160631">
    <property type="entry name" value="SMI1/KNR4-like"/>
    <property type="match status" value="1"/>
</dbReference>
<dbReference type="InterPro" id="IPR037883">
    <property type="entry name" value="Knr4/Smi1-like_sf"/>
</dbReference>
<dbReference type="AlphaFoldDB" id="A0A8G1URZ8"/>
<proteinExistence type="predicted"/>